<dbReference type="AlphaFoldDB" id="A0ABD1FB25"/>
<name>A0ABD1FB25_HYPHA</name>
<dbReference type="Proteomes" id="UP001566132">
    <property type="component" value="Unassembled WGS sequence"/>
</dbReference>
<evidence type="ECO:0008006" key="3">
    <source>
        <dbReference type="Google" id="ProtNLM"/>
    </source>
</evidence>
<gene>
    <name evidence="1" type="ORF">ABEB36_000134</name>
</gene>
<keyword evidence="2" id="KW-1185">Reference proteome</keyword>
<evidence type="ECO:0000313" key="2">
    <source>
        <dbReference type="Proteomes" id="UP001566132"/>
    </source>
</evidence>
<comment type="caution">
    <text evidence="1">The sequence shown here is derived from an EMBL/GenBank/DDBJ whole genome shotgun (WGS) entry which is preliminary data.</text>
</comment>
<reference evidence="1 2" key="1">
    <citation type="submission" date="2024-05" db="EMBL/GenBank/DDBJ databases">
        <title>Genetic variation in Jamaican populations of the coffee berry borer (Hypothenemus hampei).</title>
        <authorList>
            <person name="Errbii M."/>
            <person name="Myrie A."/>
        </authorList>
    </citation>
    <scope>NUCLEOTIDE SEQUENCE [LARGE SCALE GENOMIC DNA]</scope>
    <source>
        <strain evidence="1">JA-Hopewell-2020-01-JO</strain>
        <tissue evidence="1">Whole body</tissue>
    </source>
</reference>
<accession>A0ABD1FB25</accession>
<protein>
    <recommendedName>
        <fullName evidence="3">Winged helix-turn helix domain-containing protein</fullName>
    </recommendedName>
</protein>
<organism evidence="1 2">
    <name type="scientific">Hypothenemus hampei</name>
    <name type="common">Coffee berry borer</name>
    <dbReference type="NCBI Taxonomy" id="57062"/>
    <lineage>
        <taxon>Eukaryota</taxon>
        <taxon>Metazoa</taxon>
        <taxon>Ecdysozoa</taxon>
        <taxon>Arthropoda</taxon>
        <taxon>Hexapoda</taxon>
        <taxon>Insecta</taxon>
        <taxon>Pterygota</taxon>
        <taxon>Neoptera</taxon>
        <taxon>Endopterygota</taxon>
        <taxon>Coleoptera</taxon>
        <taxon>Polyphaga</taxon>
        <taxon>Cucujiformia</taxon>
        <taxon>Curculionidae</taxon>
        <taxon>Scolytinae</taxon>
        <taxon>Hypothenemus</taxon>
    </lineage>
</organism>
<dbReference type="EMBL" id="JBDJPC010000001">
    <property type="protein sequence ID" value="KAL1516215.1"/>
    <property type="molecule type" value="Genomic_DNA"/>
</dbReference>
<proteinExistence type="predicted"/>
<evidence type="ECO:0000313" key="1">
    <source>
        <dbReference type="EMBL" id="KAL1516215.1"/>
    </source>
</evidence>
<sequence>MPKPLSSQCKEMVASLIKYFGAERDNNGPFFPLQAVQDRVAVALSISKRTVSRISSSVQSNVTLNSPKKKRCRRKKVTETSKLDTNAIRDVIYNMYEKVKENVTVRTLLTQLKDRELFLGSSTSLYRLLKEIGFNWAKDNPRRGLMELPNIAFKRTQRKSYLMYSL</sequence>